<proteinExistence type="predicted"/>
<dbReference type="InterPro" id="IPR023213">
    <property type="entry name" value="CAT-like_dom_sf"/>
</dbReference>
<sequence length="540" mass="62487">MLTKMDLLSCWNFRTKRCRGPKKREPLYKHEEEQVYPIHCLDQPTTARQSLRTWVMCFNDVLIAPKLHEALCRLLEIGDWKKLGTRLRVREDGLLEAYAPKIYSHENPACTFFFDKHYESRIGSHPVGRYYSLPSHRAFTQIYPADYQPDLIHPESPTTVQEIIDRNVPQLILHILAFSDATLVTITTPTNMMDYASFKSLLENWSLVLAGRQEEVALVYGPHNDILEELVHKAEEKNAVERIENLRASERFSRFSILSNSWRRRIDPVLQRRIVHVPKAVYEELLSQIRRDITRILENEEQRPIVNDAEILFAWMSQLQGGDATRKTRAVTMRNMFNFRHRLSSLRDPSGEYLQTLTFPLQSTLSAQSAKKSVGHIALQHKRDMDRQTSENQLRSLIKSFLQSKNGGWDPFQKMANAGGVSLDYCNMTSLHLISAADFRPAVLQLVGGGGLDQEKDRNSTRYNAPGTMTTAYALESEMRRPKDAVCQAIGKDTEGNFWMYCQLEHSVWERLEEELYRLQKILSSPVLRDSLRFENSKIQ</sequence>
<evidence type="ECO:0000313" key="2">
    <source>
        <dbReference type="Proteomes" id="UP000732380"/>
    </source>
</evidence>
<reference evidence="1 2" key="1">
    <citation type="journal article" date="2020" name="bioRxiv">
        <title>Whole genome comparisons of ergot fungi reveals the divergence and evolution of species within the genus Claviceps are the result of varying mechanisms driving genome evolution and host range expansion.</title>
        <authorList>
            <person name="Wyka S.A."/>
            <person name="Mondo S.J."/>
            <person name="Liu M."/>
            <person name="Dettman J."/>
            <person name="Nalam V."/>
            <person name="Broders K.D."/>
        </authorList>
    </citation>
    <scope>NUCLEOTIDE SEQUENCE [LARGE SCALE GENOMIC DNA]</scope>
    <source>
        <strain evidence="1 2">LM576</strain>
    </source>
</reference>
<organism evidence="1 2">
    <name type="scientific">Claviceps humidiphila</name>
    <dbReference type="NCBI Taxonomy" id="1294629"/>
    <lineage>
        <taxon>Eukaryota</taxon>
        <taxon>Fungi</taxon>
        <taxon>Dikarya</taxon>
        <taxon>Ascomycota</taxon>
        <taxon>Pezizomycotina</taxon>
        <taxon>Sordariomycetes</taxon>
        <taxon>Hypocreomycetidae</taxon>
        <taxon>Hypocreales</taxon>
        <taxon>Clavicipitaceae</taxon>
        <taxon>Claviceps</taxon>
    </lineage>
</organism>
<dbReference type="Proteomes" id="UP000732380">
    <property type="component" value="Unassembled WGS sequence"/>
</dbReference>
<dbReference type="EMBL" id="SRQM01000007">
    <property type="protein sequence ID" value="KAG6123358.1"/>
    <property type="molecule type" value="Genomic_DNA"/>
</dbReference>
<keyword evidence="2" id="KW-1185">Reference proteome</keyword>
<evidence type="ECO:0000313" key="1">
    <source>
        <dbReference type="EMBL" id="KAG6123358.1"/>
    </source>
</evidence>
<dbReference type="AlphaFoldDB" id="A0A9P7Q8N7"/>
<accession>A0A9P7Q8N7</accession>
<name>A0A9P7Q8N7_9HYPO</name>
<dbReference type="Gene3D" id="3.30.559.10">
    <property type="entry name" value="Chloramphenicol acetyltransferase-like domain"/>
    <property type="match status" value="1"/>
</dbReference>
<gene>
    <name evidence="1" type="ORF">E4U13_007274</name>
</gene>
<protein>
    <submittedName>
        <fullName evidence="1">Uncharacterized protein</fullName>
    </submittedName>
</protein>
<comment type="caution">
    <text evidence="1">The sequence shown here is derived from an EMBL/GenBank/DDBJ whole genome shotgun (WGS) entry which is preliminary data.</text>
</comment>